<evidence type="ECO:0000313" key="3">
    <source>
        <dbReference type="Proteomes" id="UP001307889"/>
    </source>
</evidence>
<feature type="region of interest" description="Disordered" evidence="1">
    <location>
        <begin position="1"/>
        <end position="152"/>
    </location>
</feature>
<sequence length="152" mass="15916">MLSYMVPSTGVVEEKPPPVPVPVQVSKGHLQLELTDQQPAPAAAGLTNGHAPKRIIKTQSKSSTLSAESSASSISSVLSEVPGTHSGTPSQDRPKHKLVSNGQQPKHPTLKRVSFGSSKGSMVETLIYESPLQEEPELSPSADQGSIDSAQG</sequence>
<dbReference type="Proteomes" id="UP001307889">
    <property type="component" value="Chromosome 14"/>
</dbReference>
<gene>
    <name evidence="2" type="ORF">NTJ_15351</name>
</gene>
<proteinExistence type="predicted"/>
<reference evidence="2 3" key="1">
    <citation type="submission" date="2023-09" db="EMBL/GenBank/DDBJ databases">
        <title>Nesidiocoris tenuis whole genome shotgun sequence.</title>
        <authorList>
            <person name="Shibata T."/>
            <person name="Shimoda M."/>
            <person name="Kobayashi T."/>
            <person name="Uehara T."/>
        </authorList>
    </citation>
    <scope>NUCLEOTIDE SEQUENCE [LARGE SCALE GENOMIC DNA]</scope>
    <source>
        <strain evidence="2 3">Japan</strain>
    </source>
</reference>
<evidence type="ECO:0000313" key="2">
    <source>
        <dbReference type="EMBL" id="BET02534.1"/>
    </source>
</evidence>
<accession>A0ABN7BE38</accession>
<evidence type="ECO:0000256" key="1">
    <source>
        <dbReference type="SAM" id="MobiDB-lite"/>
    </source>
</evidence>
<feature type="compositionally biased region" description="Low complexity" evidence="1">
    <location>
        <begin position="60"/>
        <end position="81"/>
    </location>
</feature>
<keyword evidence="3" id="KW-1185">Reference proteome</keyword>
<name>A0ABN7BE38_9HEMI</name>
<feature type="compositionally biased region" description="Polar residues" evidence="1">
    <location>
        <begin position="142"/>
        <end position="152"/>
    </location>
</feature>
<dbReference type="EMBL" id="AP028922">
    <property type="protein sequence ID" value="BET02534.1"/>
    <property type="molecule type" value="Genomic_DNA"/>
</dbReference>
<organism evidence="2 3">
    <name type="scientific">Nesidiocoris tenuis</name>
    <dbReference type="NCBI Taxonomy" id="355587"/>
    <lineage>
        <taxon>Eukaryota</taxon>
        <taxon>Metazoa</taxon>
        <taxon>Ecdysozoa</taxon>
        <taxon>Arthropoda</taxon>
        <taxon>Hexapoda</taxon>
        <taxon>Insecta</taxon>
        <taxon>Pterygota</taxon>
        <taxon>Neoptera</taxon>
        <taxon>Paraneoptera</taxon>
        <taxon>Hemiptera</taxon>
        <taxon>Heteroptera</taxon>
        <taxon>Panheteroptera</taxon>
        <taxon>Cimicomorpha</taxon>
        <taxon>Miridae</taxon>
        <taxon>Dicyphina</taxon>
        <taxon>Nesidiocoris</taxon>
    </lineage>
</organism>
<protein>
    <submittedName>
        <fullName evidence="2">Uncharacterized protein</fullName>
    </submittedName>
</protein>